<dbReference type="Proteomes" id="UP000278775">
    <property type="component" value="Unassembled WGS sequence"/>
</dbReference>
<reference evidence="2 3" key="1">
    <citation type="submission" date="2018-08" db="EMBL/GenBank/DDBJ databases">
        <title>Chryseobacterium nematophagum: a novel matrix digesting pathogen of nematodes.</title>
        <authorList>
            <person name="Page A."/>
            <person name="Roberts M."/>
            <person name="Felix M.-A."/>
            <person name="Weir W."/>
        </authorList>
    </citation>
    <scope>NUCLEOTIDE SEQUENCE [LARGE SCALE GENOMIC DNA]</scope>
    <source>
        <strain evidence="2 3">JUb129</strain>
    </source>
</reference>
<gene>
    <name evidence="2" type="ORF">D1631_11985</name>
</gene>
<proteinExistence type="predicted"/>
<comment type="caution">
    <text evidence="2">The sequence shown here is derived from an EMBL/GenBank/DDBJ whole genome shotgun (WGS) entry which is preliminary data.</text>
</comment>
<sequence>MKKTNLLVSMLLGVFSFGQVGINNPSPKATLEITAKKIDGSAPEGIVTPRLPGNALFASIALGIYGNDQNGAIVYVTVPADNNKQVGQTIQVNSRGYYYFDADQNEWLKLGSSSNIYNSDGTLSSTRHVTMNGNNLTFVGGRVGMGTNSPDPSAILDLTSIQNGFLTPRMTEVQMNDILHPAHGLVIFCTDCFNDLGCLMVNDSKDVNVPNWGSLCSSNVPTGHIADLQCASATNAGTLHSGVAASGVSSSIPYTGGNGGTYPSAAFNSTGVTGLTANLDGGSLVNGSGNLIFNITGTPSAVGTASFNITVGGVSCTLSIPVIDFTASVLSIECASAVFSPSSITQGDSYTGTLTIPYTGGNGDTYPQQSFTQNGLTFTLPAGTLATGNGNFVYNITGTATASGLMTIPISFGSVSCNVSVTVSTGTSVVMCGSSKAWAKHNVGADTSLDPDIPVKAINGNYYQWGRIDVVADPDTPPGAISGWNTTPAPNGSWNSSGSELAPMKNTANDPCPAGFRVPTRTEWNVLLSNATRTQIGTSGGSPTNFGFGWVFTCGNNKLTLPAAGYRDPNAGALDNRGLYGYYHSSTESGTTAVYYYDIYISAVVVNSSRTYGWSVRCISE</sequence>
<dbReference type="EMBL" id="QWIU01000002">
    <property type="protein sequence ID" value="RNA62602.1"/>
    <property type="molecule type" value="Genomic_DNA"/>
</dbReference>
<accession>A0A3M7TG89</accession>
<protein>
    <submittedName>
        <fullName evidence="2">Uncharacterized protein</fullName>
    </submittedName>
</protein>
<evidence type="ECO:0000313" key="3">
    <source>
        <dbReference type="Proteomes" id="UP000278775"/>
    </source>
</evidence>
<evidence type="ECO:0000313" key="2">
    <source>
        <dbReference type="EMBL" id="RNA62602.1"/>
    </source>
</evidence>
<feature type="region of interest" description="Disordered" evidence="1">
    <location>
        <begin position="483"/>
        <end position="502"/>
    </location>
</feature>
<dbReference type="AlphaFoldDB" id="A0A3M7TG89"/>
<name>A0A3M7TG89_9FLAO</name>
<dbReference type="RefSeq" id="WP_122636656.1">
    <property type="nucleotide sequence ID" value="NZ_QWIU01000002.1"/>
</dbReference>
<evidence type="ECO:0000256" key="1">
    <source>
        <dbReference type="SAM" id="MobiDB-lite"/>
    </source>
</evidence>
<feature type="compositionally biased region" description="Polar residues" evidence="1">
    <location>
        <begin position="483"/>
        <end position="499"/>
    </location>
</feature>
<organism evidence="2 3">
    <name type="scientific">Chryseobacterium nematophagum</name>
    <dbReference type="NCBI Taxonomy" id="2305228"/>
    <lineage>
        <taxon>Bacteria</taxon>
        <taxon>Pseudomonadati</taxon>
        <taxon>Bacteroidota</taxon>
        <taxon>Flavobacteriia</taxon>
        <taxon>Flavobacteriales</taxon>
        <taxon>Weeksellaceae</taxon>
        <taxon>Chryseobacterium group</taxon>
        <taxon>Chryseobacterium</taxon>
    </lineage>
</organism>
<dbReference type="OrthoDB" id="1453974at2"/>